<evidence type="ECO:0000313" key="2">
    <source>
        <dbReference type="Proteomes" id="UP000798662"/>
    </source>
</evidence>
<dbReference type="Proteomes" id="UP000798662">
    <property type="component" value="Chromosome 1"/>
</dbReference>
<reference evidence="1" key="1">
    <citation type="submission" date="2019-11" db="EMBL/GenBank/DDBJ databases">
        <title>Nori genome reveals adaptations in red seaweeds to the harsh intertidal environment.</title>
        <authorList>
            <person name="Wang D."/>
            <person name="Mao Y."/>
        </authorList>
    </citation>
    <scope>NUCLEOTIDE SEQUENCE</scope>
    <source>
        <tissue evidence="1">Gametophyte</tissue>
    </source>
</reference>
<evidence type="ECO:0000313" key="1">
    <source>
        <dbReference type="EMBL" id="KAK1860635.1"/>
    </source>
</evidence>
<keyword evidence="2" id="KW-1185">Reference proteome</keyword>
<gene>
    <name evidence="1" type="ORF">I4F81_003223</name>
</gene>
<accession>A0ACC3BRS8</accession>
<sequence>MARPSAAGGVSGGGGGVGCVCSNRAEAADSAGQPTGTAATEPGRGGGARAPVPPRRPAYGHAAARTMACGVAPVAAAAPPAREGGGGRAAAVQYTPRQPASTAAGRHGRGGGGSWQPRRRRPR</sequence>
<organism evidence="1 2">
    <name type="scientific">Pyropia yezoensis</name>
    <name type="common">Susabi-nori</name>
    <name type="synonym">Porphyra yezoensis</name>
    <dbReference type="NCBI Taxonomy" id="2788"/>
    <lineage>
        <taxon>Eukaryota</taxon>
        <taxon>Rhodophyta</taxon>
        <taxon>Bangiophyceae</taxon>
        <taxon>Bangiales</taxon>
        <taxon>Bangiaceae</taxon>
        <taxon>Pyropia</taxon>
    </lineage>
</organism>
<name>A0ACC3BRS8_PYRYE</name>
<proteinExistence type="predicted"/>
<protein>
    <submittedName>
        <fullName evidence="1">Uncharacterized protein</fullName>
    </submittedName>
</protein>
<comment type="caution">
    <text evidence="1">The sequence shown here is derived from an EMBL/GenBank/DDBJ whole genome shotgun (WGS) entry which is preliminary data.</text>
</comment>
<dbReference type="EMBL" id="CM020618">
    <property type="protein sequence ID" value="KAK1860635.1"/>
    <property type="molecule type" value="Genomic_DNA"/>
</dbReference>